<protein>
    <submittedName>
        <fullName evidence="2">Uncharacterized protein</fullName>
    </submittedName>
</protein>
<comment type="caution">
    <text evidence="2">The sequence shown here is derived from an EMBL/GenBank/DDBJ whole genome shotgun (WGS) entry which is preliminary data.</text>
</comment>
<dbReference type="Proteomes" id="UP000600918">
    <property type="component" value="Unassembled WGS sequence"/>
</dbReference>
<name>A0A834U8X6_VESPE</name>
<proteinExistence type="predicted"/>
<keyword evidence="3" id="KW-1185">Reference proteome</keyword>
<accession>A0A834U8X6</accession>
<gene>
    <name evidence="2" type="ORF">H0235_008470</name>
</gene>
<dbReference type="AlphaFoldDB" id="A0A834U8X6"/>
<dbReference type="EMBL" id="JACSDY010000007">
    <property type="protein sequence ID" value="KAF7423187.1"/>
    <property type="molecule type" value="Genomic_DNA"/>
</dbReference>
<evidence type="ECO:0000256" key="1">
    <source>
        <dbReference type="SAM" id="MobiDB-lite"/>
    </source>
</evidence>
<sequence>MSGLNGEKVCWRSQIIHILIPVTTNQPQRSQAHGFGFRLDSGILQLLIMYLKMLEIKNNIISLDKSDMEEGHDLDAPDWELRYTTSVLVKTQNKSSKRILENIDGVPMPDRLEDGIGRRITMTSAKEKLTGAFMEYSSGESSRSAFVCGIAVGEYIDYRRMRTGSTYGVCNFLSSLILRFFLYAIRGDDFQLTNIFKNRPWDDPEFQQNSLFFHFKRGPTPNGRPCRIVITRKWTSRDRHHQEVDIEGPSSPGSGHRGTVIIRRVDIQKLSLHRKQISRDHHYMENGHRGTIISRRVADIEESSSPREQTSRDHHHRKNGHRGNIITRRVTDIEGHNIWKSEHRRTIIIRRADIKEPSSNYSRSRYQMSIFHIMKKSPSPSIEDHRGSRYNIEGPPLLLRSRYREIIITRYMDIEDLSSLEEWTLKECHHSKNGH</sequence>
<evidence type="ECO:0000313" key="3">
    <source>
        <dbReference type="Proteomes" id="UP000600918"/>
    </source>
</evidence>
<evidence type="ECO:0000313" key="2">
    <source>
        <dbReference type="EMBL" id="KAF7423187.1"/>
    </source>
</evidence>
<organism evidence="2 3">
    <name type="scientific">Vespula pensylvanica</name>
    <name type="common">Western yellow jacket</name>
    <name type="synonym">Wasp</name>
    <dbReference type="NCBI Taxonomy" id="30213"/>
    <lineage>
        <taxon>Eukaryota</taxon>
        <taxon>Metazoa</taxon>
        <taxon>Ecdysozoa</taxon>
        <taxon>Arthropoda</taxon>
        <taxon>Hexapoda</taxon>
        <taxon>Insecta</taxon>
        <taxon>Pterygota</taxon>
        <taxon>Neoptera</taxon>
        <taxon>Endopterygota</taxon>
        <taxon>Hymenoptera</taxon>
        <taxon>Apocrita</taxon>
        <taxon>Aculeata</taxon>
        <taxon>Vespoidea</taxon>
        <taxon>Vespidae</taxon>
        <taxon>Vespinae</taxon>
        <taxon>Vespula</taxon>
    </lineage>
</organism>
<reference evidence="2" key="1">
    <citation type="journal article" date="2020" name="G3 (Bethesda)">
        <title>High-Quality Assemblies for Three Invasive Social Wasps from the &lt;i&gt;Vespula&lt;/i&gt; Genus.</title>
        <authorList>
            <person name="Harrop T.W.R."/>
            <person name="Guhlin J."/>
            <person name="McLaughlin G.M."/>
            <person name="Permina E."/>
            <person name="Stockwell P."/>
            <person name="Gilligan J."/>
            <person name="Le Lec M.F."/>
            <person name="Gruber M.A.M."/>
            <person name="Quinn O."/>
            <person name="Lovegrove M."/>
            <person name="Duncan E.J."/>
            <person name="Remnant E.J."/>
            <person name="Van Eeckhoven J."/>
            <person name="Graham B."/>
            <person name="Knapp R.A."/>
            <person name="Langford K.W."/>
            <person name="Kronenberg Z."/>
            <person name="Press M.O."/>
            <person name="Eacker S.M."/>
            <person name="Wilson-Rankin E.E."/>
            <person name="Purcell J."/>
            <person name="Lester P.J."/>
            <person name="Dearden P.K."/>
        </authorList>
    </citation>
    <scope>NUCLEOTIDE SEQUENCE</scope>
    <source>
        <strain evidence="2">Volc-1</strain>
    </source>
</reference>
<feature type="region of interest" description="Disordered" evidence="1">
    <location>
        <begin position="284"/>
        <end position="324"/>
    </location>
</feature>